<sequence length="135" mass="15625">MSHFSKIRTNISNSDVLLKTLDQMGFDCEYFDSKNVSVPCNLSIHNVAVYDFSKNKKQLFGFIWNESQYNLVADLDLWSLDMDFNYFVDLLSQRYAYNMILNQSSVGGFCKVDENILSDGSIKVVLRKWSNDNFS</sequence>
<accession>A0A896SV18</accession>
<evidence type="ECO:0000256" key="2">
    <source>
        <dbReference type="ARBA" id="ARBA00009068"/>
    </source>
</evidence>
<dbReference type="PANTHER" id="PTHR39638">
    <property type="entry name" value="YCF35"/>
    <property type="match status" value="1"/>
</dbReference>
<evidence type="ECO:0000256" key="1">
    <source>
        <dbReference type="ARBA" id="ARBA00004474"/>
    </source>
</evidence>
<organism evidence="5">
    <name type="scientific">Chondria tumulosa</name>
    <dbReference type="NCBI Taxonomy" id="2740715"/>
    <lineage>
        <taxon>Eukaryota</taxon>
        <taxon>Rhodophyta</taxon>
        <taxon>Florideophyceae</taxon>
        <taxon>Rhodymeniophycidae</taxon>
        <taxon>Ceramiales</taxon>
        <taxon>Rhodomelaceae</taxon>
        <taxon>Chondrieae</taxon>
        <taxon>Chondria</taxon>
    </lineage>
</organism>
<protein>
    <recommendedName>
        <fullName evidence="3">Uncharacterized protein ycf35</fullName>
    </recommendedName>
</protein>
<comment type="subcellular location">
    <subcellularLocation>
        <location evidence="1">Plastid</location>
    </subcellularLocation>
</comment>
<evidence type="ECO:0000256" key="3">
    <source>
        <dbReference type="ARBA" id="ARBA00021585"/>
    </source>
</evidence>
<reference evidence="5" key="1">
    <citation type="submission" date="2020-11" db="EMBL/GenBank/DDBJ databases">
        <authorList>
            <person name="Paiano M.O."/>
        </authorList>
    </citation>
    <scope>NUCLEOTIDE SEQUENCE</scope>
</reference>
<evidence type="ECO:0000313" key="5">
    <source>
        <dbReference type="EMBL" id="QSD57035.1"/>
    </source>
</evidence>
<evidence type="ECO:0000256" key="4">
    <source>
        <dbReference type="ARBA" id="ARBA00022640"/>
    </source>
</evidence>
<dbReference type="EMBL" id="MW309501">
    <property type="protein sequence ID" value="QSD57035.1"/>
    <property type="molecule type" value="Genomic_DNA"/>
</dbReference>
<name>A0A896SV18_9FLOR</name>
<dbReference type="Pfam" id="PF06868">
    <property type="entry name" value="DUF1257"/>
    <property type="match status" value="1"/>
</dbReference>
<dbReference type="RefSeq" id="YP_010170894.1">
    <property type="nucleotide sequence ID" value="NC_057618.1"/>
</dbReference>
<comment type="similarity">
    <text evidence="2">Belongs to the ycf35 family.</text>
</comment>
<geneLocation type="chloroplast" evidence="5"/>
<keyword evidence="5" id="KW-0150">Chloroplast</keyword>
<dbReference type="PANTHER" id="PTHR39638:SF2">
    <property type="entry name" value="YCF35"/>
    <property type="match status" value="1"/>
</dbReference>
<keyword evidence="4 5" id="KW-0934">Plastid</keyword>
<dbReference type="GO" id="GO:0009536">
    <property type="term" value="C:plastid"/>
    <property type="evidence" value="ECO:0007669"/>
    <property type="project" value="UniProtKB-SubCell"/>
</dbReference>
<gene>
    <name evidence="5" type="primary">ycf35</name>
</gene>
<dbReference type="AlphaFoldDB" id="A0A896SV18"/>
<dbReference type="GeneID" id="67279390"/>
<dbReference type="InterPro" id="IPR009666">
    <property type="entry name" value="Uncharacterised_Ycf35"/>
</dbReference>
<proteinExistence type="inferred from homology"/>